<dbReference type="RefSeq" id="WP_062952922.1">
    <property type="nucleotide sequence ID" value="NZ_LPVY01000021.1"/>
</dbReference>
<comment type="caution">
    <text evidence="1">The sequence shown here is derived from an EMBL/GenBank/DDBJ whole genome shotgun (WGS) entry which is preliminary data.</text>
</comment>
<gene>
    <name evidence="1" type="ORF">AUP42_05235</name>
</gene>
<accession>A0A154L2W1</accession>
<protein>
    <submittedName>
        <fullName evidence="1">Uncharacterized protein</fullName>
    </submittedName>
</protein>
<reference evidence="1 2" key="1">
    <citation type="submission" date="2015-12" db="EMBL/GenBank/DDBJ databases">
        <title>Genome sequence of Thalassospira lucentensis MCCC 1A02072.</title>
        <authorList>
            <person name="Lu L."/>
            <person name="Lai Q."/>
            <person name="Shao Z."/>
            <person name="Qian P."/>
        </authorList>
    </citation>
    <scope>NUCLEOTIDE SEQUENCE [LARGE SCALE GENOMIC DNA]</scope>
    <source>
        <strain evidence="1 2">MCCC 1A02072</strain>
    </source>
</reference>
<name>A0A154L2W1_9PROT</name>
<dbReference type="EMBL" id="LPVY01000021">
    <property type="protein sequence ID" value="KZB62349.1"/>
    <property type="molecule type" value="Genomic_DNA"/>
</dbReference>
<proteinExistence type="predicted"/>
<sequence length="111" mass="12759">MFRSVTVFRKNSVLIRLIPTSAPTIAVWKFYSIPLTIRCFATRGKQASRILLIFFADKGDSVPECEVSQRFAPLTTMHADTGFLMPIWHIRVFNTVHDTYIWCDADEFATL</sequence>
<dbReference type="Proteomes" id="UP000076335">
    <property type="component" value="Unassembled WGS sequence"/>
</dbReference>
<organism evidence="1 2">
    <name type="scientific">Thalassospira lucentensis</name>
    <dbReference type="NCBI Taxonomy" id="168935"/>
    <lineage>
        <taxon>Bacteria</taxon>
        <taxon>Pseudomonadati</taxon>
        <taxon>Pseudomonadota</taxon>
        <taxon>Alphaproteobacteria</taxon>
        <taxon>Rhodospirillales</taxon>
        <taxon>Thalassospiraceae</taxon>
        <taxon>Thalassospira</taxon>
    </lineage>
</organism>
<evidence type="ECO:0000313" key="2">
    <source>
        <dbReference type="Proteomes" id="UP000076335"/>
    </source>
</evidence>
<evidence type="ECO:0000313" key="1">
    <source>
        <dbReference type="EMBL" id="KZB62349.1"/>
    </source>
</evidence>
<dbReference type="AlphaFoldDB" id="A0A154L2W1"/>